<dbReference type="Proteomes" id="UP000544095">
    <property type="component" value="Unassembled WGS sequence"/>
</dbReference>
<dbReference type="PANTHER" id="PTHR24322:SF736">
    <property type="entry name" value="RETINOL DEHYDROGENASE 10"/>
    <property type="match status" value="1"/>
</dbReference>
<evidence type="ECO:0000256" key="2">
    <source>
        <dbReference type="ARBA" id="ARBA00022857"/>
    </source>
</evidence>
<sequence length="278" mass="31480">MALSKYLSIMNTVSMEQFNELRNLWWRNDRVRISCIALIALIIFRKAHRLLSQAALNNFVSDTYDWRKELVVVTGGSGGLGSLLVHKLARNSIRVISIDVKPSAVPLHVRRIFDVNVIANFLLVKEFLPAMIKRNHGHIINIASMASFVTGVRNVDYAASKVGVLALHEGLAQELKHSYKAPKVRISIVHPTYIRTPMMAKVIQAKAFASTLLEPEAVVDKLFNHIINAKSGQVFIPDRLWTAAGMRGWPAWLQALVRRSQRYNMSITRDAQYQVQYH</sequence>
<comment type="similarity">
    <text evidence="1 4">Belongs to the short-chain dehydrogenases/reductases (SDR) family.</text>
</comment>
<organism evidence="5 6">
    <name type="scientific">Fusarium pseudoanthophilum</name>
    <dbReference type="NCBI Taxonomy" id="48495"/>
    <lineage>
        <taxon>Eukaryota</taxon>
        <taxon>Fungi</taxon>
        <taxon>Dikarya</taxon>
        <taxon>Ascomycota</taxon>
        <taxon>Pezizomycotina</taxon>
        <taxon>Sordariomycetes</taxon>
        <taxon>Hypocreomycetidae</taxon>
        <taxon>Hypocreales</taxon>
        <taxon>Nectriaceae</taxon>
        <taxon>Fusarium</taxon>
        <taxon>Fusarium fujikuroi species complex</taxon>
    </lineage>
</organism>
<accession>A0A8H5PPI7</accession>
<dbReference type="EMBL" id="JAAOAR010000093">
    <property type="protein sequence ID" value="KAF5600597.1"/>
    <property type="molecule type" value="Genomic_DNA"/>
</dbReference>
<proteinExistence type="inferred from homology"/>
<evidence type="ECO:0000256" key="4">
    <source>
        <dbReference type="RuleBase" id="RU000363"/>
    </source>
</evidence>
<dbReference type="InterPro" id="IPR036291">
    <property type="entry name" value="NAD(P)-bd_dom_sf"/>
</dbReference>
<evidence type="ECO:0000256" key="1">
    <source>
        <dbReference type="ARBA" id="ARBA00006484"/>
    </source>
</evidence>
<dbReference type="PROSITE" id="PS00061">
    <property type="entry name" value="ADH_SHORT"/>
    <property type="match status" value="1"/>
</dbReference>
<name>A0A8H5PPI7_9HYPO</name>
<keyword evidence="3" id="KW-0560">Oxidoreductase</keyword>
<dbReference type="InterPro" id="IPR020904">
    <property type="entry name" value="Sc_DH/Rdtase_CS"/>
</dbReference>
<dbReference type="GO" id="GO:0016616">
    <property type="term" value="F:oxidoreductase activity, acting on the CH-OH group of donors, NAD or NADP as acceptor"/>
    <property type="evidence" value="ECO:0007669"/>
    <property type="project" value="TreeGrafter"/>
</dbReference>
<dbReference type="Pfam" id="PF00106">
    <property type="entry name" value="adh_short"/>
    <property type="match status" value="1"/>
</dbReference>
<gene>
    <name evidence="5" type="ORF">FPANT_2260</name>
</gene>
<keyword evidence="2" id="KW-0521">NADP</keyword>
<dbReference type="PANTHER" id="PTHR24322">
    <property type="entry name" value="PKSB"/>
    <property type="match status" value="1"/>
</dbReference>
<evidence type="ECO:0000313" key="5">
    <source>
        <dbReference type="EMBL" id="KAF5600597.1"/>
    </source>
</evidence>
<dbReference type="PRINTS" id="PR00080">
    <property type="entry name" value="SDRFAMILY"/>
</dbReference>
<keyword evidence="6" id="KW-1185">Reference proteome</keyword>
<dbReference type="SUPFAM" id="SSF51735">
    <property type="entry name" value="NAD(P)-binding Rossmann-fold domains"/>
    <property type="match status" value="1"/>
</dbReference>
<evidence type="ECO:0000256" key="3">
    <source>
        <dbReference type="ARBA" id="ARBA00023002"/>
    </source>
</evidence>
<reference evidence="5 6" key="1">
    <citation type="submission" date="2020-05" db="EMBL/GenBank/DDBJ databases">
        <title>Identification and distribution of gene clusters putatively required for synthesis of sphingolipid metabolism inhibitors in phylogenetically diverse species of the filamentous fungus Fusarium.</title>
        <authorList>
            <person name="Kim H.-S."/>
            <person name="Busman M."/>
            <person name="Brown D.W."/>
            <person name="Divon H."/>
            <person name="Uhlig S."/>
            <person name="Proctor R.H."/>
        </authorList>
    </citation>
    <scope>NUCLEOTIDE SEQUENCE [LARGE SCALE GENOMIC DNA]</scope>
    <source>
        <strain evidence="5 6">NRRL 25211</strain>
    </source>
</reference>
<dbReference type="PRINTS" id="PR00081">
    <property type="entry name" value="GDHRDH"/>
</dbReference>
<dbReference type="Gene3D" id="3.40.50.720">
    <property type="entry name" value="NAD(P)-binding Rossmann-like Domain"/>
    <property type="match status" value="2"/>
</dbReference>
<dbReference type="AlphaFoldDB" id="A0A8H5PPI7"/>
<dbReference type="InterPro" id="IPR002347">
    <property type="entry name" value="SDR_fam"/>
</dbReference>
<protein>
    <submittedName>
        <fullName evidence="5">Short-chain dehydrogenase reductase</fullName>
    </submittedName>
</protein>
<evidence type="ECO:0000313" key="6">
    <source>
        <dbReference type="Proteomes" id="UP000544095"/>
    </source>
</evidence>
<comment type="caution">
    <text evidence="5">The sequence shown here is derived from an EMBL/GenBank/DDBJ whole genome shotgun (WGS) entry which is preliminary data.</text>
</comment>